<proteinExistence type="predicted"/>
<feature type="chain" id="PRO_5046418378" evidence="1">
    <location>
        <begin position="23"/>
        <end position="107"/>
    </location>
</feature>
<sequence>MSRLLQFGIFTAGLLAASSALAVPTAPLSSSDSKSTVEVRYHGGYCPPGSKLTSKGGCKVTDWTRHHPAQNPNRYYNGGYYDDYNYNYNRPPPYGYRSPPPSYDDGY</sequence>
<gene>
    <name evidence="2" type="ORF">GCM10007874_14780</name>
</gene>
<keyword evidence="3" id="KW-1185">Reference proteome</keyword>
<dbReference type="Proteomes" id="UP001156882">
    <property type="component" value="Unassembled WGS sequence"/>
</dbReference>
<reference evidence="3" key="1">
    <citation type="journal article" date="2019" name="Int. J. Syst. Evol. Microbiol.">
        <title>The Global Catalogue of Microorganisms (GCM) 10K type strain sequencing project: providing services to taxonomists for standard genome sequencing and annotation.</title>
        <authorList>
            <consortium name="The Broad Institute Genomics Platform"/>
            <consortium name="The Broad Institute Genome Sequencing Center for Infectious Disease"/>
            <person name="Wu L."/>
            <person name="Ma J."/>
        </authorList>
    </citation>
    <scope>NUCLEOTIDE SEQUENCE [LARGE SCALE GENOMIC DNA]</scope>
    <source>
        <strain evidence="3">NBRC 101365</strain>
    </source>
</reference>
<protein>
    <submittedName>
        <fullName evidence="2">Uncharacterized protein</fullName>
    </submittedName>
</protein>
<organism evidence="2 3">
    <name type="scientific">Labrys miyagiensis</name>
    <dbReference type="NCBI Taxonomy" id="346912"/>
    <lineage>
        <taxon>Bacteria</taxon>
        <taxon>Pseudomonadati</taxon>
        <taxon>Pseudomonadota</taxon>
        <taxon>Alphaproteobacteria</taxon>
        <taxon>Hyphomicrobiales</taxon>
        <taxon>Xanthobacteraceae</taxon>
        <taxon>Labrys</taxon>
    </lineage>
</organism>
<evidence type="ECO:0000256" key="1">
    <source>
        <dbReference type="SAM" id="SignalP"/>
    </source>
</evidence>
<evidence type="ECO:0000313" key="3">
    <source>
        <dbReference type="Proteomes" id="UP001156882"/>
    </source>
</evidence>
<dbReference type="EMBL" id="BSPC01000011">
    <property type="protein sequence ID" value="GLS18461.1"/>
    <property type="molecule type" value="Genomic_DNA"/>
</dbReference>
<name>A0ABQ6CDM5_9HYPH</name>
<accession>A0ABQ6CDM5</accession>
<keyword evidence="1" id="KW-0732">Signal</keyword>
<dbReference type="RefSeq" id="WP_284311292.1">
    <property type="nucleotide sequence ID" value="NZ_BSPC01000011.1"/>
</dbReference>
<comment type="caution">
    <text evidence="2">The sequence shown here is derived from an EMBL/GenBank/DDBJ whole genome shotgun (WGS) entry which is preliminary data.</text>
</comment>
<evidence type="ECO:0000313" key="2">
    <source>
        <dbReference type="EMBL" id="GLS18461.1"/>
    </source>
</evidence>
<feature type="signal peptide" evidence="1">
    <location>
        <begin position="1"/>
        <end position="22"/>
    </location>
</feature>